<sequence length="701" mass="76053">MPPPARPIKRLLVANRGEIAVRILHAARELPTPVETFALYTENDRSHCDLGRPRHALLLPSHASYVDIPFLVQLAREHAIDAVHPGYGFLSESAEFARRMWEEAGVVVIGPGWEALEQMGDKLQAKALAVRCGVPVLPALKDPTGDIGQIRGFARQVGYPVMIKAVDGGGGRGIRLVRQESDLQNAVDRAKGESPSQTVFVEKAAVRGFHHVEVQVVGDGSGRVRHLWERDCSVQRRFQKIVECAPAGIGDGRLIEKVIDSALRMASESRYLSLGTFEFLVNEHQQEFYFLEINPRLQVEHTVTECITGVDLVQTQLLLAQGYSLQQLGLEDAIQPPHSYSIQLRLCAEDPGANFALSIGKVTEFIVPTGNGVRVDTNISPSSPVIVGSDFDNLMAKIIVTAASWEAAVSKARRALSDTRISGVKTNIDLLRGIVDHEDFLACRTDTQWLEGHLESLVRTGRALSHAAGQQESAITPVTGAAVSSAASSASAPSSTVLFRKGDAWSITLEPLSQDSQSSSLQKTQQNLPHHLLLRRVLRNEFPSSFSAEIEYTLPSSFTGGKPGTTAYRLHVTETNTSASALTSASHRRGDPTNPDHILLPLSGKLIEVLVSEGDEIAENEVIAFVKQMKMELEVRSPRAGRVKWALEVDNEEEGEDVAEGVLLVELEDAGGASNNNTNNDSGSAGANSDTGTGKRRMGKL</sequence>
<feature type="domain" description="Lipoyl-binding" evidence="8">
    <location>
        <begin position="586"/>
        <end position="668"/>
    </location>
</feature>
<dbReference type="SUPFAM" id="SSF52440">
    <property type="entry name" value="PreATP-grasp domain"/>
    <property type="match status" value="1"/>
</dbReference>
<dbReference type="GeneID" id="25319167"/>
<dbReference type="InterPro" id="IPR005481">
    <property type="entry name" value="BC-like_N"/>
</dbReference>
<evidence type="ECO:0000259" key="8">
    <source>
        <dbReference type="PROSITE" id="PS50968"/>
    </source>
</evidence>
<gene>
    <name evidence="11" type="ORF">T310_6890</name>
</gene>
<dbReference type="PROSITE" id="PS50979">
    <property type="entry name" value="BC"/>
    <property type="match status" value="1"/>
</dbReference>
<dbReference type="InterPro" id="IPR011054">
    <property type="entry name" value="Rudment_hybrid_motif"/>
</dbReference>
<dbReference type="SUPFAM" id="SSF51246">
    <property type="entry name" value="Rudiment single hybrid motif"/>
    <property type="match status" value="1"/>
</dbReference>
<dbReference type="PROSITE" id="PS00867">
    <property type="entry name" value="CPSASE_2"/>
    <property type="match status" value="1"/>
</dbReference>
<protein>
    <submittedName>
        <fullName evidence="11">Pyruvate carboxylase</fullName>
        <ecNumber evidence="11">6.4.1.1</ecNumber>
    </submittedName>
</protein>
<evidence type="ECO:0000256" key="5">
    <source>
        <dbReference type="ARBA" id="ARBA00023267"/>
    </source>
</evidence>
<accession>A0A0F4YM33</accession>
<feature type="domain" description="Biotin carboxylation" evidence="10">
    <location>
        <begin position="7"/>
        <end position="455"/>
    </location>
</feature>
<dbReference type="SUPFAM" id="SSF56059">
    <property type="entry name" value="Glutathione synthetase ATP-binding domain-like"/>
    <property type="match status" value="1"/>
</dbReference>
<dbReference type="Pfam" id="PF00289">
    <property type="entry name" value="Biotin_carb_N"/>
    <property type="match status" value="1"/>
</dbReference>
<dbReference type="InterPro" id="IPR011764">
    <property type="entry name" value="Biotin_carboxylation_dom"/>
</dbReference>
<dbReference type="SUPFAM" id="SSF51230">
    <property type="entry name" value="Single hybrid motif"/>
    <property type="match status" value="1"/>
</dbReference>
<dbReference type="InterPro" id="IPR005479">
    <property type="entry name" value="CPAse_ATP-bd"/>
</dbReference>
<keyword evidence="5" id="KW-0092">Biotin</keyword>
<dbReference type="Gene3D" id="3.30.470.20">
    <property type="entry name" value="ATP-grasp fold, B domain"/>
    <property type="match status" value="1"/>
</dbReference>
<reference evidence="11 12" key="1">
    <citation type="submission" date="2015-04" db="EMBL/GenBank/DDBJ databases">
        <authorList>
            <person name="Heijne W.H."/>
            <person name="Fedorova N.D."/>
            <person name="Nierman W.C."/>
            <person name="Vollebregt A.W."/>
            <person name="Zhao Z."/>
            <person name="Wu L."/>
            <person name="Kumar M."/>
            <person name="Stam H."/>
            <person name="van den Berg M.A."/>
            <person name="Pel H.J."/>
        </authorList>
    </citation>
    <scope>NUCLEOTIDE SEQUENCE [LARGE SCALE GENOMIC DNA]</scope>
    <source>
        <strain evidence="11 12">CBS 393.64</strain>
    </source>
</reference>
<dbReference type="AlphaFoldDB" id="A0A0F4YM33"/>
<dbReference type="PANTHER" id="PTHR45007:SF1">
    <property type="entry name" value="CARBOXYLASE, PUTATIVE (AFU_ORTHOLOGUE AFUA_5G07570)-RELATED"/>
    <property type="match status" value="1"/>
</dbReference>
<evidence type="ECO:0000256" key="7">
    <source>
        <dbReference type="SAM" id="MobiDB-lite"/>
    </source>
</evidence>
<dbReference type="Pfam" id="PF00364">
    <property type="entry name" value="Biotin_lipoyl"/>
    <property type="match status" value="1"/>
</dbReference>
<evidence type="ECO:0000256" key="6">
    <source>
        <dbReference type="PROSITE-ProRule" id="PRU00409"/>
    </source>
</evidence>
<dbReference type="SMART" id="SM00878">
    <property type="entry name" value="Biotin_carb_C"/>
    <property type="match status" value="1"/>
</dbReference>
<dbReference type="PROSITE" id="PS50975">
    <property type="entry name" value="ATP_GRASP"/>
    <property type="match status" value="1"/>
</dbReference>
<keyword evidence="3 6" id="KW-0547">Nucleotide-binding</keyword>
<keyword evidence="12" id="KW-1185">Reference proteome</keyword>
<name>A0A0F4YM33_RASE3</name>
<evidence type="ECO:0000259" key="10">
    <source>
        <dbReference type="PROSITE" id="PS50979"/>
    </source>
</evidence>
<dbReference type="InterPro" id="IPR011053">
    <property type="entry name" value="Single_hybrid_motif"/>
</dbReference>
<dbReference type="Pfam" id="PF02785">
    <property type="entry name" value="Biotin_carb_C"/>
    <property type="match status" value="1"/>
</dbReference>
<dbReference type="OrthoDB" id="196847at2759"/>
<dbReference type="Proteomes" id="UP000053958">
    <property type="component" value="Unassembled WGS sequence"/>
</dbReference>
<evidence type="ECO:0000313" key="12">
    <source>
        <dbReference type="Proteomes" id="UP000053958"/>
    </source>
</evidence>
<evidence type="ECO:0000259" key="9">
    <source>
        <dbReference type="PROSITE" id="PS50975"/>
    </source>
</evidence>
<dbReference type="Gene3D" id="2.40.50.100">
    <property type="match status" value="1"/>
</dbReference>
<dbReference type="Pfam" id="PF02786">
    <property type="entry name" value="CPSase_L_D2"/>
    <property type="match status" value="1"/>
</dbReference>
<dbReference type="EMBL" id="LASV01000379">
    <property type="protein sequence ID" value="KKA19155.1"/>
    <property type="molecule type" value="Genomic_DNA"/>
</dbReference>
<comment type="caution">
    <text evidence="11">The sequence shown here is derived from an EMBL/GenBank/DDBJ whole genome shotgun (WGS) entry which is preliminary data.</text>
</comment>
<dbReference type="InterPro" id="IPR016185">
    <property type="entry name" value="PreATP-grasp_dom_sf"/>
</dbReference>
<organism evidence="11 12">
    <name type="scientific">Rasamsonia emersonii (strain ATCC 16479 / CBS 393.64 / IMI 116815)</name>
    <dbReference type="NCBI Taxonomy" id="1408163"/>
    <lineage>
        <taxon>Eukaryota</taxon>
        <taxon>Fungi</taxon>
        <taxon>Dikarya</taxon>
        <taxon>Ascomycota</taxon>
        <taxon>Pezizomycotina</taxon>
        <taxon>Eurotiomycetes</taxon>
        <taxon>Eurotiomycetidae</taxon>
        <taxon>Eurotiales</taxon>
        <taxon>Trichocomaceae</taxon>
        <taxon>Rasamsonia</taxon>
    </lineage>
</organism>
<proteinExistence type="predicted"/>
<evidence type="ECO:0000256" key="1">
    <source>
        <dbReference type="ARBA" id="ARBA00001953"/>
    </source>
</evidence>
<dbReference type="GO" id="GO:0004736">
    <property type="term" value="F:pyruvate carboxylase activity"/>
    <property type="evidence" value="ECO:0007669"/>
    <property type="project" value="UniProtKB-EC"/>
</dbReference>
<feature type="domain" description="ATP-grasp" evidence="9">
    <location>
        <begin position="126"/>
        <end position="321"/>
    </location>
</feature>
<dbReference type="EC" id="6.4.1.1" evidence="11"/>
<dbReference type="RefSeq" id="XP_013325767.1">
    <property type="nucleotide sequence ID" value="XM_013470313.1"/>
</dbReference>
<keyword evidence="11" id="KW-0670">Pyruvate</keyword>
<dbReference type="PROSITE" id="PS50968">
    <property type="entry name" value="BIOTINYL_LIPOYL"/>
    <property type="match status" value="1"/>
</dbReference>
<comment type="cofactor">
    <cofactor evidence="1">
        <name>biotin</name>
        <dbReference type="ChEBI" id="CHEBI:57586"/>
    </cofactor>
</comment>
<evidence type="ECO:0000256" key="2">
    <source>
        <dbReference type="ARBA" id="ARBA00022598"/>
    </source>
</evidence>
<evidence type="ECO:0000256" key="4">
    <source>
        <dbReference type="ARBA" id="ARBA00022840"/>
    </source>
</evidence>
<evidence type="ECO:0000313" key="11">
    <source>
        <dbReference type="EMBL" id="KKA19155.1"/>
    </source>
</evidence>
<feature type="compositionally biased region" description="Polar residues" evidence="7">
    <location>
        <begin position="673"/>
        <end position="692"/>
    </location>
</feature>
<keyword evidence="2 11" id="KW-0436">Ligase</keyword>
<dbReference type="InterPro" id="IPR000089">
    <property type="entry name" value="Biotin_lipoyl"/>
</dbReference>
<dbReference type="CDD" id="cd06850">
    <property type="entry name" value="biotinyl_domain"/>
    <property type="match status" value="1"/>
</dbReference>
<dbReference type="FunFam" id="3.30.1490.20:FF:000003">
    <property type="entry name" value="acetyl-CoA carboxylase isoform X1"/>
    <property type="match status" value="1"/>
</dbReference>
<feature type="region of interest" description="Disordered" evidence="7">
    <location>
        <begin position="667"/>
        <end position="701"/>
    </location>
</feature>
<dbReference type="STRING" id="1408163.A0A0F4YM33"/>
<dbReference type="GO" id="GO:0005524">
    <property type="term" value="F:ATP binding"/>
    <property type="evidence" value="ECO:0007669"/>
    <property type="project" value="UniProtKB-UniRule"/>
</dbReference>
<dbReference type="GO" id="GO:0046872">
    <property type="term" value="F:metal ion binding"/>
    <property type="evidence" value="ECO:0007669"/>
    <property type="project" value="InterPro"/>
</dbReference>
<dbReference type="InterPro" id="IPR005482">
    <property type="entry name" value="Biotin_COase_C"/>
</dbReference>
<keyword evidence="4 6" id="KW-0067">ATP-binding</keyword>
<dbReference type="InterPro" id="IPR011761">
    <property type="entry name" value="ATP-grasp"/>
</dbReference>
<evidence type="ECO:0000256" key="3">
    <source>
        <dbReference type="ARBA" id="ARBA00022741"/>
    </source>
</evidence>
<dbReference type="PANTHER" id="PTHR45007">
    <property type="entry name" value="CARBOXYLASE, PUTATIVE (AFU_ORTHOLOGUE AFUA_5G07570)-RELATED"/>
    <property type="match status" value="1"/>
</dbReference>